<dbReference type="Proteomes" id="UP000019754">
    <property type="component" value="Unassembled WGS sequence"/>
</dbReference>
<dbReference type="Gene3D" id="3.40.1350.10">
    <property type="match status" value="1"/>
</dbReference>
<evidence type="ECO:0000313" key="4">
    <source>
        <dbReference type="Proteomes" id="UP000019754"/>
    </source>
</evidence>
<dbReference type="Pfam" id="PF02021">
    <property type="entry name" value="UPF0102"/>
    <property type="match status" value="1"/>
</dbReference>
<evidence type="ECO:0000256" key="1">
    <source>
        <dbReference type="ARBA" id="ARBA00006738"/>
    </source>
</evidence>
<dbReference type="NCBIfam" id="NF009154">
    <property type="entry name" value="PRK12497.3-3"/>
    <property type="match status" value="1"/>
</dbReference>
<organism evidence="3 4">
    <name type="scientific">Brachybacterium muris UCD-AY4</name>
    <dbReference type="NCBI Taxonomy" id="1249481"/>
    <lineage>
        <taxon>Bacteria</taxon>
        <taxon>Bacillati</taxon>
        <taxon>Actinomycetota</taxon>
        <taxon>Actinomycetes</taxon>
        <taxon>Micrococcales</taxon>
        <taxon>Dermabacteraceae</taxon>
        <taxon>Brachybacterium</taxon>
    </lineage>
</organism>
<evidence type="ECO:0000313" key="3">
    <source>
        <dbReference type="EMBL" id="EYT50240.1"/>
    </source>
</evidence>
<accession>A0A022KVY9</accession>
<dbReference type="OrthoDB" id="9794876at2"/>
<dbReference type="SUPFAM" id="SSF52980">
    <property type="entry name" value="Restriction endonuclease-like"/>
    <property type="match status" value="1"/>
</dbReference>
<comment type="similarity">
    <text evidence="1 2">Belongs to the UPF0102 family.</text>
</comment>
<dbReference type="STRING" id="1249481.D641_0105510"/>
<comment type="caution">
    <text evidence="3">The sequence shown here is derived from an EMBL/GenBank/DDBJ whole genome shotgun (WGS) entry which is preliminary data.</text>
</comment>
<dbReference type="HOGENOM" id="CLU_115353_2_3_11"/>
<dbReference type="InterPro" id="IPR003509">
    <property type="entry name" value="UPF0102_YraN-like"/>
</dbReference>
<protein>
    <recommendedName>
        <fullName evidence="2">UPF0102 protein D641_0105510</fullName>
    </recommendedName>
</protein>
<sequence>MSAAELGRAGEQLAATYLERCGFMVLERNVHLRTGEIDIVALEGSTLTFIEVKTRRTLVTGVPQAAVTPTKLRRLRTLVGTYLMDSSPPHRDIRIDVVAVLAHADGTYAIEHLRGVC</sequence>
<name>A0A022KVY9_9MICO</name>
<keyword evidence="4" id="KW-1185">Reference proteome</keyword>
<dbReference type="AlphaFoldDB" id="A0A022KVY9"/>
<dbReference type="PANTHER" id="PTHR34039">
    <property type="entry name" value="UPF0102 PROTEIN YRAN"/>
    <property type="match status" value="1"/>
</dbReference>
<dbReference type="EMBL" id="AORC01000005">
    <property type="protein sequence ID" value="EYT50240.1"/>
    <property type="molecule type" value="Genomic_DNA"/>
</dbReference>
<dbReference type="GO" id="GO:0003676">
    <property type="term" value="F:nucleic acid binding"/>
    <property type="evidence" value="ECO:0007669"/>
    <property type="project" value="InterPro"/>
</dbReference>
<dbReference type="HAMAP" id="MF_00048">
    <property type="entry name" value="UPF0102"/>
    <property type="match status" value="1"/>
</dbReference>
<proteinExistence type="inferred from homology"/>
<dbReference type="InterPro" id="IPR011856">
    <property type="entry name" value="tRNA_endonuc-like_dom_sf"/>
</dbReference>
<dbReference type="CDD" id="cd20736">
    <property type="entry name" value="PoNe_Nuclease"/>
    <property type="match status" value="1"/>
</dbReference>
<evidence type="ECO:0000256" key="2">
    <source>
        <dbReference type="HAMAP-Rule" id="MF_00048"/>
    </source>
</evidence>
<reference evidence="3 4" key="1">
    <citation type="journal article" date="2013" name="Genome Announc.">
        <title>Draft genome sequence of an Actinobacterium, Brachybacterium muris strain UCD-AY4.</title>
        <authorList>
            <person name="Lo J.R."/>
            <person name="Lang J.M."/>
            <person name="Darling A.E."/>
            <person name="Eisen J.A."/>
            <person name="Coil D.A."/>
        </authorList>
    </citation>
    <scope>NUCLEOTIDE SEQUENCE [LARGE SCALE GENOMIC DNA]</scope>
    <source>
        <strain evidence="3 4">UCD-AY4</strain>
    </source>
</reference>
<dbReference type="PANTHER" id="PTHR34039:SF1">
    <property type="entry name" value="UPF0102 PROTEIN YRAN"/>
    <property type="match status" value="1"/>
</dbReference>
<gene>
    <name evidence="3" type="ORF">D641_0105510</name>
</gene>
<dbReference type="InterPro" id="IPR011335">
    <property type="entry name" value="Restrct_endonuc-II-like"/>
</dbReference>